<dbReference type="Proteomes" id="UP000308489">
    <property type="component" value="Chromosome 1"/>
</dbReference>
<dbReference type="AlphaFoldDB" id="A0A4V6KDP4"/>
<feature type="transmembrane region" description="Helical" evidence="1">
    <location>
        <begin position="74"/>
        <end position="99"/>
    </location>
</feature>
<dbReference type="InterPro" id="IPR053150">
    <property type="entry name" value="Teicoplanin_resist-assoc"/>
</dbReference>
<organism evidence="3 4">
    <name type="scientific">Hathewaya histolytica</name>
    <name type="common">Clostridium histolyticum</name>
    <dbReference type="NCBI Taxonomy" id="1498"/>
    <lineage>
        <taxon>Bacteria</taxon>
        <taxon>Bacillati</taxon>
        <taxon>Bacillota</taxon>
        <taxon>Clostridia</taxon>
        <taxon>Eubacteriales</taxon>
        <taxon>Clostridiaceae</taxon>
        <taxon>Hathewaya</taxon>
    </lineage>
</organism>
<keyword evidence="1" id="KW-0472">Membrane</keyword>
<protein>
    <submittedName>
        <fullName evidence="3">VanZ family protein</fullName>
    </submittedName>
</protein>
<dbReference type="KEGG" id="hhw:NCTC503_01329"/>
<evidence type="ECO:0000259" key="2">
    <source>
        <dbReference type="Pfam" id="PF04892"/>
    </source>
</evidence>
<proteinExistence type="predicted"/>
<dbReference type="PANTHER" id="PTHR36834">
    <property type="entry name" value="MEMBRANE PROTEIN-RELATED"/>
    <property type="match status" value="1"/>
</dbReference>
<reference evidence="3 4" key="1">
    <citation type="submission" date="2019-05" db="EMBL/GenBank/DDBJ databases">
        <authorList>
            <consortium name="Pathogen Informatics"/>
        </authorList>
    </citation>
    <scope>NUCLEOTIDE SEQUENCE [LARGE SCALE GENOMIC DNA]</scope>
    <source>
        <strain evidence="3 4">NCTC503</strain>
    </source>
</reference>
<feature type="domain" description="VanZ-like" evidence="2">
    <location>
        <begin position="16"/>
        <end position="149"/>
    </location>
</feature>
<accession>A0A4V6KDP4</accession>
<feature type="transmembrane region" description="Helical" evidence="1">
    <location>
        <begin position="12"/>
        <end position="31"/>
    </location>
</feature>
<dbReference type="EMBL" id="LR590481">
    <property type="protein sequence ID" value="VTQ89037.1"/>
    <property type="molecule type" value="Genomic_DNA"/>
</dbReference>
<gene>
    <name evidence="3" type="ORF">NCTC503_01329</name>
</gene>
<keyword evidence="1" id="KW-1133">Transmembrane helix</keyword>
<feature type="transmembrane region" description="Helical" evidence="1">
    <location>
        <begin position="111"/>
        <end position="130"/>
    </location>
</feature>
<dbReference type="InterPro" id="IPR006976">
    <property type="entry name" value="VanZ-like"/>
</dbReference>
<name>A0A4V6KDP4_HATHI</name>
<feature type="transmembrane region" description="Helical" evidence="1">
    <location>
        <begin position="136"/>
        <end position="153"/>
    </location>
</feature>
<dbReference type="RefSeq" id="WP_171011997.1">
    <property type="nucleotide sequence ID" value="NZ_CBCSDB010000019.1"/>
</dbReference>
<evidence type="ECO:0000256" key="1">
    <source>
        <dbReference type="SAM" id="Phobius"/>
    </source>
</evidence>
<sequence>MKREVTLKKIIIWCFFILYILILVNLILFKFTPLEDIKNNINFFSIKHIKYRITYCNFIPLNSVKAYFKAPLNILYLFKNIICPLTLFIPFGFLIPFASKKHRMVSNTVKLIFIFSFIIELSKVIYGLGYFNVDNIIFNIFGGIIGFSYACNMRRKHVKGKMRNKIKYKTVEI</sequence>
<keyword evidence="1" id="KW-0812">Transmembrane</keyword>
<evidence type="ECO:0000313" key="3">
    <source>
        <dbReference type="EMBL" id="VTQ89037.1"/>
    </source>
</evidence>
<dbReference type="PANTHER" id="PTHR36834:SF1">
    <property type="entry name" value="INTEGRAL MEMBRANE PROTEIN"/>
    <property type="match status" value="1"/>
</dbReference>
<dbReference type="Pfam" id="PF04892">
    <property type="entry name" value="VanZ"/>
    <property type="match status" value="1"/>
</dbReference>
<keyword evidence="4" id="KW-1185">Reference proteome</keyword>
<evidence type="ECO:0000313" key="4">
    <source>
        <dbReference type="Proteomes" id="UP000308489"/>
    </source>
</evidence>